<dbReference type="EMBL" id="JAAALK010000289">
    <property type="protein sequence ID" value="KAG8048759.1"/>
    <property type="molecule type" value="Genomic_DNA"/>
</dbReference>
<sequence length="94" mass="9962">MIIGVGAASTVADFAAASPYRILPVGPNSIEQSELGVVAAMASATSGLIVSIRDLKELVADEVELQERGRWVVAEEKFSGRRKPFFGSKGLREG</sequence>
<name>A0A8J5RYN7_ZIZPA</name>
<comment type="caution">
    <text evidence="1">The sequence shown here is derived from an EMBL/GenBank/DDBJ whole genome shotgun (WGS) entry which is preliminary data.</text>
</comment>
<reference evidence="1" key="2">
    <citation type="submission" date="2021-02" db="EMBL/GenBank/DDBJ databases">
        <authorList>
            <person name="Kimball J.A."/>
            <person name="Haas M.W."/>
            <person name="Macchietto M."/>
            <person name="Kono T."/>
            <person name="Duquette J."/>
            <person name="Shao M."/>
        </authorList>
    </citation>
    <scope>NUCLEOTIDE SEQUENCE</scope>
    <source>
        <tissue evidence="1">Fresh leaf tissue</tissue>
    </source>
</reference>
<organism evidence="1 2">
    <name type="scientific">Zizania palustris</name>
    <name type="common">Northern wild rice</name>
    <dbReference type="NCBI Taxonomy" id="103762"/>
    <lineage>
        <taxon>Eukaryota</taxon>
        <taxon>Viridiplantae</taxon>
        <taxon>Streptophyta</taxon>
        <taxon>Embryophyta</taxon>
        <taxon>Tracheophyta</taxon>
        <taxon>Spermatophyta</taxon>
        <taxon>Magnoliopsida</taxon>
        <taxon>Liliopsida</taxon>
        <taxon>Poales</taxon>
        <taxon>Poaceae</taxon>
        <taxon>BOP clade</taxon>
        <taxon>Oryzoideae</taxon>
        <taxon>Oryzeae</taxon>
        <taxon>Zizaniinae</taxon>
        <taxon>Zizania</taxon>
    </lineage>
</organism>
<evidence type="ECO:0008006" key="3">
    <source>
        <dbReference type="Google" id="ProtNLM"/>
    </source>
</evidence>
<proteinExistence type="predicted"/>
<keyword evidence="2" id="KW-1185">Reference proteome</keyword>
<evidence type="ECO:0000313" key="1">
    <source>
        <dbReference type="EMBL" id="KAG8048759.1"/>
    </source>
</evidence>
<dbReference type="AlphaFoldDB" id="A0A8J5RYN7"/>
<accession>A0A8J5RYN7</accession>
<evidence type="ECO:0000313" key="2">
    <source>
        <dbReference type="Proteomes" id="UP000729402"/>
    </source>
</evidence>
<gene>
    <name evidence="1" type="ORF">GUJ93_ZPchr0009g1300</name>
</gene>
<protein>
    <recommendedName>
        <fullName evidence="3">AIR carboxylase</fullName>
    </recommendedName>
</protein>
<reference evidence="1" key="1">
    <citation type="journal article" date="2021" name="bioRxiv">
        <title>Whole Genome Assembly and Annotation of Northern Wild Rice, Zizania palustris L., Supports a Whole Genome Duplication in the Zizania Genus.</title>
        <authorList>
            <person name="Haas M."/>
            <person name="Kono T."/>
            <person name="Macchietto M."/>
            <person name="Millas R."/>
            <person name="McGilp L."/>
            <person name="Shao M."/>
            <person name="Duquette J."/>
            <person name="Hirsch C.N."/>
            <person name="Kimball J."/>
        </authorList>
    </citation>
    <scope>NUCLEOTIDE SEQUENCE</scope>
    <source>
        <tissue evidence="1">Fresh leaf tissue</tissue>
    </source>
</reference>
<dbReference type="OrthoDB" id="10609037at2759"/>
<dbReference type="Proteomes" id="UP000729402">
    <property type="component" value="Unassembled WGS sequence"/>
</dbReference>